<evidence type="ECO:0000256" key="2">
    <source>
        <dbReference type="ARBA" id="ARBA00021364"/>
    </source>
</evidence>
<dbReference type="GO" id="GO:0005524">
    <property type="term" value="F:ATP binding"/>
    <property type="evidence" value="ECO:0007669"/>
    <property type="project" value="UniProtKB-KW"/>
</dbReference>
<dbReference type="GO" id="GO:0006576">
    <property type="term" value="P:biogenic amine metabolic process"/>
    <property type="evidence" value="ECO:0007669"/>
    <property type="project" value="UniProtKB-ARBA"/>
</dbReference>
<reference evidence="10 11" key="1">
    <citation type="submission" date="2015-01" db="EMBL/GenBank/DDBJ databases">
        <title>The Genome Sequence of Exophiala sideris CBS121828.</title>
        <authorList>
            <consortium name="The Broad Institute Genomics Platform"/>
            <person name="Cuomo C."/>
            <person name="de Hoog S."/>
            <person name="Gorbushina A."/>
            <person name="Stielow B."/>
            <person name="Teixiera M."/>
            <person name="Abouelleil A."/>
            <person name="Chapman S.B."/>
            <person name="Priest M."/>
            <person name="Young S.K."/>
            <person name="Wortman J."/>
            <person name="Nusbaum C."/>
            <person name="Birren B."/>
        </authorList>
    </citation>
    <scope>NUCLEOTIDE SEQUENCE [LARGE SCALE GENOMIC DNA]</scope>
    <source>
        <strain evidence="10 11">CBS 121828</strain>
    </source>
</reference>
<keyword evidence="3" id="KW-0436">Ligase</keyword>
<evidence type="ECO:0000313" key="11">
    <source>
        <dbReference type="Proteomes" id="UP000053599"/>
    </source>
</evidence>
<dbReference type="GO" id="GO:0006542">
    <property type="term" value="P:glutamine biosynthetic process"/>
    <property type="evidence" value="ECO:0007669"/>
    <property type="project" value="InterPro"/>
</dbReference>
<evidence type="ECO:0000256" key="6">
    <source>
        <dbReference type="PROSITE-ProRule" id="PRU01330"/>
    </source>
</evidence>
<evidence type="ECO:0000256" key="5">
    <source>
        <dbReference type="ARBA" id="ARBA00022840"/>
    </source>
</evidence>
<dbReference type="Pfam" id="PF00120">
    <property type="entry name" value="Gln-synt_C"/>
    <property type="match status" value="1"/>
</dbReference>
<evidence type="ECO:0000259" key="9">
    <source>
        <dbReference type="PROSITE" id="PS51987"/>
    </source>
</evidence>
<name>A0A0D1ZHT2_9EURO</name>
<evidence type="ECO:0000313" key="10">
    <source>
        <dbReference type="EMBL" id="KIV86393.1"/>
    </source>
</evidence>
<dbReference type="InterPro" id="IPR014746">
    <property type="entry name" value="Gln_synth/guanido_kin_cat_dom"/>
</dbReference>
<dbReference type="Gene3D" id="3.10.20.70">
    <property type="entry name" value="Glutamine synthetase, N-terminal domain"/>
    <property type="match status" value="1"/>
</dbReference>
<evidence type="ECO:0000256" key="7">
    <source>
        <dbReference type="RuleBase" id="RU000384"/>
    </source>
</evidence>
<dbReference type="GO" id="GO:0004356">
    <property type="term" value="F:glutamine synthetase activity"/>
    <property type="evidence" value="ECO:0007669"/>
    <property type="project" value="InterPro"/>
</dbReference>
<evidence type="ECO:0000256" key="3">
    <source>
        <dbReference type="ARBA" id="ARBA00022598"/>
    </source>
</evidence>
<protein>
    <recommendedName>
        <fullName evidence="2">Glutamine synthetase</fullName>
    </recommendedName>
</protein>
<dbReference type="OrthoDB" id="77835at2759"/>
<gene>
    <name evidence="10" type="ORF">PV11_02004</name>
</gene>
<feature type="domain" description="GS beta-grasp" evidence="8">
    <location>
        <begin position="22"/>
        <end position="114"/>
    </location>
</feature>
<comment type="similarity">
    <text evidence="1 6 7">Belongs to the glutamine synthetase family.</text>
</comment>
<dbReference type="Gene3D" id="3.30.590.10">
    <property type="entry name" value="Glutamine synthetase/guanido kinase, catalytic domain"/>
    <property type="match status" value="1"/>
</dbReference>
<dbReference type="SMART" id="SM01230">
    <property type="entry name" value="Gln-synt_C"/>
    <property type="match status" value="1"/>
</dbReference>
<dbReference type="SUPFAM" id="SSF54368">
    <property type="entry name" value="Glutamine synthetase, N-terminal domain"/>
    <property type="match status" value="1"/>
</dbReference>
<keyword evidence="5" id="KW-0067">ATP-binding</keyword>
<organism evidence="10 11">
    <name type="scientific">Exophiala sideris</name>
    <dbReference type="NCBI Taxonomy" id="1016849"/>
    <lineage>
        <taxon>Eukaryota</taxon>
        <taxon>Fungi</taxon>
        <taxon>Dikarya</taxon>
        <taxon>Ascomycota</taxon>
        <taxon>Pezizomycotina</taxon>
        <taxon>Eurotiomycetes</taxon>
        <taxon>Chaetothyriomycetidae</taxon>
        <taxon>Chaetothyriales</taxon>
        <taxon>Herpotrichiellaceae</taxon>
        <taxon>Exophiala</taxon>
    </lineage>
</organism>
<dbReference type="SUPFAM" id="SSF55931">
    <property type="entry name" value="Glutamine synthetase/guanido kinase"/>
    <property type="match status" value="1"/>
</dbReference>
<dbReference type="InterPro" id="IPR008146">
    <property type="entry name" value="Gln_synth_cat_dom"/>
</dbReference>
<dbReference type="InterPro" id="IPR036651">
    <property type="entry name" value="Gln_synt_N_sf"/>
</dbReference>
<proteinExistence type="inferred from homology"/>
<dbReference type="PANTHER" id="PTHR43785:SF12">
    <property type="entry name" value="TYPE-1 GLUTAMINE SYNTHETASE 2"/>
    <property type="match status" value="1"/>
</dbReference>
<evidence type="ECO:0000256" key="4">
    <source>
        <dbReference type="ARBA" id="ARBA00022741"/>
    </source>
</evidence>
<dbReference type="EMBL" id="KN846951">
    <property type="protein sequence ID" value="KIV86393.1"/>
    <property type="molecule type" value="Genomic_DNA"/>
</dbReference>
<dbReference type="InterPro" id="IPR008147">
    <property type="entry name" value="Gln_synt_N"/>
</dbReference>
<dbReference type="PROSITE" id="PS51986">
    <property type="entry name" value="GS_BETA_GRASP"/>
    <property type="match status" value="1"/>
</dbReference>
<dbReference type="STRING" id="1016849.A0A0D1ZHT2"/>
<dbReference type="FunFam" id="3.30.590.10:FF:000005">
    <property type="entry name" value="Probable glutamine synthetase"/>
    <property type="match status" value="1"/>
</dbReference>
<dbReference type="AlphaFoldDB" id="A0A0D1ZHT2"/>
<evidence type="ECO:0000259" key="8">
    <source>
        <dbReference type="PROSITE" id="PS51986"/>
    </source>
</evidence>
<dbReference type="PROSITE" id="PS51987">
    <property type="entry name" value="GS_CATALYTIC"/>
    <property type="match status" value="1"/>
</dbReference>
<dbReference type="PANTHER" id="PTHR43785">
    <property type="entry name" value="GAMMA-GLUTAMYLPUTRESCINE SYNTHETASE"/>
    <property type="match status" value="1"/>
</dbReference>
<dbReference type="Proteomes" id="UP000053599">
    <property type="component" value="Unassembled WGS sequence"/>
</dbReference>
<feature type="domain" description="GS catalytic" evidence="9">
    <location>
        <begin position="121"/>
        <end position="480"/>
    </location>
</feature>
<accession>A0A0D1ZHT2</accession>
<evidence type="ECO:0000256" key="1">
    <source>
        <dbReference type="ARBA" id="ARBA00009897"/>
    </source>
</evidence>
<sequence>MGELGGELPTRENMSRLLAHDHKVKVAGVDGDGILRGKIMDKDKFLSSLDDGFGFSSVLYGWDIQDVLFAVDAKATSVQEGYGDFNAIPDTSSFRRIPWEDNIPLFLLRFEINKAPVPADGRSIIRSLCEKIGLQGYKSMAGVEMEFMNFQTPSEDGYDDLGSRRNIAAYLLKNAPNSLRNLTSGVFSYSLTRPMANKDYFHQIFDRSVEFRTNIEGWHTEYGPGVFEAALKVSEIDEMADRVTLFKLLVKSLGVEYNITPCFMAKPVYGLAGNSGHIHISLVDREGKNAFARKTPDPDARWKDIAEVSDIGRYFLAGLLTAIPDLMPLFAPTINSYKRLVENYWAPTSLGWGLEDRNTSIRLIAPPVSKPGATRFEIRIPGADLHPHYALSALLGAGWRGVEKKLDIPFPPAALRKERSPPLPNSLDTAVARFRAPESIAREIFPDAFVDLYAASREHEVRLYKEAVTDWEFKRYIETV</sequence>
<dbReference type="HOGENOM" id="CLU_017290_0_1_1"/>
<keyword evidence="4" id="KW-0547">Nucleotide-binding</keyword>